<name>A0A4Y2TNN2_ARAVE</name>
<reference evidence="2 3" key="1">
    <citation type="journal article" date="2019" name="Sci. Rep.">
        <title>Orb-weaving spider Araneus ventricosus genome elucidates the spidroin gene catalogue.</title>
        <authorList>
            <person name="Kono N."/>
            <person name="Nakamura H."/>
            <person name="Ohtoshi R."/>
            <person name="Moran D.A.P."/>
            <person name="Shinohara A."/>
            <person name="Yoshida Y."/>
            <person name="Fujiwara M."/>
            <person name="Mori M."/>
            <person name="Tomita M."/>
            <person name="Arakawa K."/>
        </authorList>
    </citation>
    <scope>NUCLEOTIDE SEQUENCE [LARGE SCALE GENOMIC DNA]</scope>
</reference>
<organism evidence="2 3">
    <name type="scientific">Araneus ventricosus</name>
    <name type="common">Orbweaver spider</name>
    <name type="synonym">Epeira ventricosa</name>
    <dbReference type="NCBI Taxonomy" id="182803"/>
    <lineage>
        <taxon>Eukaryota</taxon>
        <taxon>Metazoa</taxon>
        <taxon>Ecdysozoa</taxon>
        <taxon>Arthropoda</taxon>
        <taxon>Chelicerata</taxon>
        <taxon>Arachnida</taxon>
        <taxon>Araneae</taxon>
        <taxon>Araneomorphae</taxon>
        <taxon>Entelegynae</taxon>
        <taxon>Araneoidea</taxon>
        <taxon>Araneidae</taxon>
        <taxon>Araneus</taxon>
    </lineage>
</organism>
<evidence type="ECO:0000313" key="3">
    <source>
        <dbReference type="Proteomes" id="UP000499080"/>
    </source>
</evidence>
<evidence type="ECO:0000313" key="2">
    <source>
        <dbReference type="EMBL" id="GBO01671.1"/>
    </source>
</evidence>
<keyword evidence="3" id="KW-1185">Reference proteome</keyword>
<feature type="region of interest" description="Disordered" evidence="1">
    <location>
        <begin position="51"/>
        <end position="79"/>
    </location>
</feature>
<dbReference type="EMBL" id="BGPR01029708">
    <property type="protein sequence ID" value="GBO01671.1"/>
    <property type="molecule type" value="Genomic_DNA"/>
</dbReference>
<protein>
    <submittedName>
        <fullName evidence="2">Uncharacterized protein</fullName>
    </submittedName>
</protein>
<accession>A0A4Y2TNN2</accession>
<proteinExistence type="predicted"/>
<dbReference type="Proteomes" id="UP000499080">
    <property type="component" value="Unassembled WGS sequence"/>
</dbReference>
<evidence type="ECO:0000256" key="1">
    <source>
        <dbReference type="SAM" id="MobiDB-lite"/>
    </source>
</evidence>
<sequence length="117" mass="13799">MILVPEDRAELVDYLSDLYSQMEQILLKKDLIENEKAIRYLQVRQKFDKIQHPEEEKTEANKNQETVIPENQESETVPEEDAVTTEIYNAAPLQYFDSVQKILDFMKANNSKLTWTF</sequence>
<dbReference type="AlphaFoldDB" id="A0A4Y2TNN2"/>
<feature type="compositionally biased region" description="Basic and acidic residues" evidence="1">
    <location>
        <begin position="51"/>
        <end position="62"/>
    </location>
</feature>
<comment type="caution">
    <text evidence="2">The sequence shown here is derived from an EMBL/GenBank/DDBJ whole genome shotgun (WGS) entry which is preliminary data.</text>
</comment>
<gene>
    <name evidence="2" type="ORF">AVEN_98664_1</name>
</gene>